<dbReference type="PANTHER" id="PTHR46810:SF1">
    <property type="entry name" value="INACTIVE POLYGLYCYLASE TTLL10"/>
    <property type="match status" value="1"/>
</dbReference>
<accession>A0A267H193</accession>
<dbReference type="Gene3D" id="3.30.470.20">
    <property type="entry name" value="ATP-grasp fold, B domain"/>
    <property type="match status" value="1"/>
</dbReference>
<dbReference type="STRING" id="282301.A0A267H193"/>
<evidence type="ECO:0000313" key="1">
    <source>
        <dbReference type="EMBL" id="PAA92025.1"/>
    </source>
</evidence>
<evidence type="ECO:0008006" key="3">
    <source>
        <dbReference type="Google" id="ProtNLM"/>
    </source>
</evidence>
<dbReference type="InterPro" id="IPR004344">
    <property type="entry name" value="TTL/TTLL_fam"/>
</dbReference>
<dbReference type="GO" id="GO:0070737">
    <property type="term" value="F:protein-glycine ligase activity, elongating"/>
    <property type="evidence" value="ECO:0007669"/>
    <property type="project" value="TreeGrafter"/>
</dbReference>
<dbReference type="PROSITE" id="PS51221">
    <property type="entry name" value="TTL"/>
    <property type="match status" value="1"/>
</dbReference>
<proteinExistence type="predicted"/>
<organism evidence="1 2">
    <name type="scientific">Macrostomum lignano</name>
    <dbReference type="NCBI Taxonomy" id="282301"/>
    <lineage>
        <taxon>Eukaryota</taxon>
        <taxon>Metazoa</taxon>
        <taxon>Spiralia</taxon>
        <taxon>Lophotrochozoa</taxon>
        <taxon>Platyhelminthes</taxon>
        <taxon>Rhabditophora</taxon>
        <taxon>Macrostomorpha</taxon>
        <taxon>Macrostomida</taxon>
        <taxon>Macrostomidae</taxon>
        <taxon>Macrostomum</taxon>
    </lineage>
</organism>
<reference evidence="1 2" key="1">
    <citation type="submission" date="2017-06" db="EMBL/GenBank/DDBJ databases">
        <title>A platform for efficient transgenesis in Macrostomum lignano, a flatworm model organism for stem cell research.</title>
        <authorList>
            <person name="Berezikov E."/>
        </authorList>
    </citation>
    <scope>NUCLEOTIDE SEQUENCE [LARGE SCALE GENOMIC DNA]</scope>
    <source>
        <strain evidence="1">DV1</strain>
        <tissue evidence="1">Whole organism</tissue>
    </source>
</reference>
<comment type="caution">
    <text evidence="1">The sequence shown here is derived from an EMBL/GenBank/DDBJ whole genome shotgun (WGS) entry which is preliminary data.</text>
</comment>
<gene>
    <name evidence="1" type="ORF">BOX15_Mlig011895g1</name>
</gene>
<dbReference type="Proteomes" id="UP000215902">
    <property type="component" value="Unassembled WGS sequence"/>
</dbReference>
<sequence length="633" mass="70938">MHSWSVKMIRKDTKMQVSNDRIYMVGKLRYFLLVNCSKKAYWKLSIAAGRFVQANYKALLALLSSKSAGSRGRDDATVDGSAQLPFYITVNRTENKKTRMSVSATVDERNLLYLSSATVDDKLRMRLKNGRRDYRVCVQGSIGLVETESNLSIDTVSCTNATADARTCEANLASVMHTDSADLLTAAPTPSAPRRRLLSDNYDAETMGRLFRERYTTLRGEYFIFYSHGELICRKMLNAMGFNERQPEADTNEFRPVDKMALLWCNGTNSGAKRKSGRGCHIVNRLHFRGLIANKCSLARLLREFELNHPGLVPTGLQAATFYPDTVHLNGSGALSILDCMRRNPGGMFLMKPGHADCGEGIALLRSPSLEAGRSQSLNSLAAVLESKFSGYAHRDLIMQRYVHPPLLLEGRKFDLRVYLLLVPNLRSGIRRGVHAFCHPGYVRLACRSYRPDSDDPLLHLTNQAVQQRDPSYDAVKEDTVWTPDQLNDYINQRFKAPCTDWVRRQLYPRIRAILAHVVSLASSSLCDQPMSFELFGCDFLIGADFNVWLLELNSDPSLSTHTSTLSRIVTQAVEESICLAVEVLQRAARGQSTKGLVGQQDFCRIFSHTNESVARRVMARAGLRQPKPTGDC</sequence>
<evidence type="ECO:0000313" key="2">
    <source>
        <dbReference type="Proteomes" id="UP000215902"/>
    </source>
</evidence>
<protein>
    <recommendedName>
        <fullName evidence="3">TTL domain-containing protein</fullName>
    </recommendedName>
</protein>
<dbReference type="EMBL" id="NIVC01000067">
    <property type="protein sequence ID" value="PAA92025.1"/>
    <property type="molecule type" value="Genomic_DNA"/>
</dbReference>
<dbReference type="Pfam" id="PF03133">
    <property type="entry name" value="TTL"/>
    <property type="match status" value="1"/>
</dbReference>
<keyword evidence="2" id="KW-1185">Reference proteome</keyword>
<name>A0A267H193_9PLAT</name>
<dbReference type="OrthoDB" id="18862at2759"/>
<dbReference type="SUPFAM" id="SSF56059">
    <property type="entry name" value="Glutathione synthetase ATP-binding domain-like"/>
    <property type="match status" value="1"/>
</dbReference>
<dbReference type="PANTHER" id="PTHR46810">
    <property type="entry name" value="INACTIVE POLYGLYCYLASE TTLL10"/>
    <property type="match status" value="1"/>
</dbReference>
<dbReference type="InterPro" id="IPR027752">
    <property type="entry name" value="TTLL10"/>
</dbReference>
<dbReference type="AlphaFoldDB" id="A0A267H193"/>